<comment type="caution">
    <text evidence="1">The sequence shown here is derived from an EMBL/GenBank/DDBJ whole genome shotgun (WGS) entry which is preliminary data.</text>
</comment>
<protein>
    <submittedName>
        <fullName evidence="1">Uncharacterized protein</fullName>
    </submittedName>
</protein>
<organism evidence="1">
    <name type="scientific">mine drainage metagenome</name>
    <dbReference type="NCBI Taxonomy" id="410659"/>
    <lineage>
        <taxon>unclassified sequences</taxon>
        <taxon>metagenomes</taxon>
        <taxon>ecological metagenomes</taxon>
    </lineage>
</organism>
<accession>A0A1J5QPJ2</accession>
<dbReference type="AlphaFoldDB" id="A0A1J5QPJ2"/>
<gene>
    <name evidence="1" type="ORF">GALL_326420</name>
</gene>
<evidence type="ECO:0000313" key="1">
    <source>
        <dbReference type="EMBL" id="OIQ85529.1"/>
    </source>
</evidence>
<dbReference type="EMBL" id="MLJW01000538">
    <property type="protein sequence ID" value="OIQ85529.1"/>
    <property type="molecule type" value="Genomic_DNA"/>
</dbReference>
<sequence>MRALARPRTAKPFAAFVPVLARHGTPAPFVVGPCDGVARHHA</sequence>
<name>A0A1J5QPJ2_9ZZZZ</name>
<reference evidence="1" key="1">
    <citation type="submission" date="2016-10" db="EMBL/GenBank/DDBJ databases">
        <title>Sequence of Gallionella enrichment culture.</title>
        <authorList>
            <person name="Poehlein A."/>
            <person name="Muehling M."/>
            <person name="Daniel R."/>
        </authorList>
    </citation>
    <scope>NUCLEOTIDE SEQUENCE</scope>
</reference>
<proteinExistence type="predicted"/>